<sequence>MWWLPSDTRCPPRDAAKLTLWAVLIVALGSVSLEHSMPFRNSRQMKPFPSPALSITPNKQKGLLASIHNQMLLLLALLTRTAAQLARVSAFSF</sequence>
<proteinExistence type="predicted"/>
<feature type="transmembrane region" description="Helical" evidence="1">
    <location>
        <begin position="20"/>
        <end position="37"/>
    </location>
</feature>
<accession>G3IQ60</accession>
<dbReference type="Proteomes" id="UP000001075">
    <property type="component" value="Unassembled WGS sequence"/>
</dbReference>
<dbReference type="AlphaFoldDB" id="G3IQ60"/>
<dbReference type="EMBL" id="JH027106">
    <property type="protein sequence ID" value="EGV91216.1"/>
    <property type="molecule type" value="Genomic_DNA"/>
</dbReference>
<keyword evidence="1" id="KW-0472">Membrane</keyword>
<protein>
    <submittedName>
        <fullName evidence="2">Uncharacterized protein</fullName>
    </submittedName>
</protein>
<evidence type="ECO:0000313" key="2">
    <source>
        <dbReference type="EMBL" id="EGV91216.1"/>
    </source>
</evidence>
<organism evidence="2 3">
    <name type="scientific">Cricetulus griseus</name>
    <name type="common">Chinese hamster</name>
    <name type="synonym">Cricetulus barabensis griseus</name>
    <dbReference type="NCBI Taxonomy" id="10029"/>
    <lineage>
        <taxon>Eukaryota</taxon>
        <taxon>Metazoa</taxon>
        <taxon>Chordata</taxon>
        <taxon>Craniata</taxon>
        <taxon>Vertebrata</taxon>
        <taxon>Euteleostomi</taxon>
        <taxon>Mammalia</taxon>
        <taxon>Eutheria</taxon>
        <taxon>Euarchontoglires</taxon>
        <taxon>Glires</taxon>
        <taxon>Rodentia</taxon>
        <taxon>Myomorpha</taxon>
        <taxon>Muroidea</taxon>
        <taxon>Cricetidae</taxon>
        <taxon>Cricetinae</taxon>
        <taxon>Cricetulus</taxon>
    </lineage>
</organism>
<gene>
    <name evidence="2" type="ORF">I79_026153</name>
</gene>
<dbReference type="InParanoid" id="G3IQ60"/>
<name>G3IQ60_CRIGR</name>
<reference evidence="3" key="1">
    <citation type="journal article" date="2011" name="Nat. Biotechnol.">
        <title>The genomic sequence of the Chinese hamster ovary (CHO)-K1 cell line.</title>
        <authorList>
            <person name="Xu X."/>
            <person name="Nagarajan H."/>
            <person name="Lewis N.E."/>
            <person name="Pan S."/>
            <person name="Cai Z."/>
            <person name="Liu X."/>
            <person name="Chen W."/>
            <person name="Xie M."/>
            <person name="Wang W."/>
            <person name="Hammond S."/>
            <person name="Andersen M.R."/>
            <person name="Neff N."/>
            <person name="Passarelli B."/>
            <person name="Koh W."/>
            <person name="Fan H.C."/>
            <person name="Wang J."/>
            <person name="Gui Y."/>
            <person name="Lee K.H."/>
            <person name="Betenbaugh M.J."/>
            <person name="Quake S.R."/>
            <person name="Famili I."/>
            <person name="Palsson B.O."/>
            <person name="Wang J."/>
        </authorList>
    </citation>
    <scope>NUCLEOTIDE SEQUENCE [LARGE SCALE GENOMIC DNA]</scope>
    <source>
        <strain evidence="3">CHO K1 cell line</strain>
    </source>
</reference>
<evidence type="ECO:0000256" key="1">
    <source>
        <dbReference type="SAM" id="Phobius"/>
    </source>
</evidence>
<evidence type="ECO:0000313" key="3">
    <source>
        <dbReference type="Proteomes" id="UP000001075"/>
    </source>
</evidence>
<keyword evidence="1" id="KW-1133">Transmembrane helix</keyword>
<keyword evidence="1" id="KW-0812">Transmembrane</keyword>